<feature type="compositionally biased region" description="Acidic residues" evidence="8">
    <location>
        <begin position="418"/>
        <end position="431"/>
    </location>
</feature>
<protein>
    <recommendedName>
        <fullName evidence="7">POU domain protein</fullName>
    </recommendedName>
</protein>
<dbReference type="OrthoDB" id="10066259at2759"/>
<dbReference type="SMART" id="SM00389">
    <property type="entry name" value="HOX"/>
    <property type="match status" value="1"/>
</dbReference>
<comment type="subcellular location">
    <subcellularLocation>
        <location evidence="1 5 6">Nucleus</location>
    </subcellularLocation>
</comment>
<dbReference type="PROSITE" id="PS50071">
    <property type="entry name" value="HOMEOBOX_2"/>
    <property type="match status" value="1"/>
</dbReference>
<dbReference type="InterPro" id="IPR013847">
    <property type="entry name" value="POU"/>
</dbReference>
<proteinExistence type="inferred from homology"/>
<evidence type="ECO:0000256" key="8">
    <source>
        <dbReference type="SAM" id="MobiDB-lite"/>
    </source>
</evidence>
<dbReference type="InterPro" id="IPR010982">
    <property type="entry name" value="Lambda_DNA-bd_dom_sf"/>
</dbReference>
<evidence type="ECO:0000259" key="10">
    <source>
        <dbReference type="PROSITE" id="PS51179"/>
    </source>
</evidence>
<dbReference type="SMART" id="SM00352">
    <property type="entry name" value="POU"/>
    <property type="match status" value="1"/>
</dbReference>
<feature type="DNA-binding region" description="Homeobox" evidence="5">
    <location>
        <begin position="311"/>
        <end position="370"/>
    </location>
</feature>
<dbReference type="PROSITE" id="PS00035">
    <property type="entry name" value="POU_1"/>
    <property type="match status" value="1"/>
</dbReference>
<evidence type="ECO:0000313" key="12">
    <source>
        <dbReference type="EMBL" id="CAF3618122.1"/>
    </source>
</evidence>
<keyword evidence="3 5" id="KW-0371">Homeobox</keyword>
<evidence type="ECO:0000256" key="1">
    <source>
        <dbReference type="ARBA" id="ARBA00004123"/>
    </source>
</evidence>
<dbReference type="CDD" id="cd00086">
    <property type="entry name" value="homeodomain"/>
    <property type="match status" value="1"/>
</dbReference>
<dbReference type="InterPro" id="IPR000327">
    <property type="entry name" value="POU_dom"/>
</dbReference>
<dbReference type="EMBL" id="CAJOBC010000715">
    <property type="protein sequence ID" value="CAF3618122.1"/>
    <property type="molecule type" value="Genomic_DNA"/>
</dbReference>
<dbReference type="InterPro" id="IPR050255">
    <property type="entry name" value="POU_domain_TF"/>
</dbReference>
<dbReference type="SUPFAM" id="SSF46689">
    <property type="entry name" value="Homeodomain-like"/>
    <property type="match status" value="1"/>
</dbReference>
<dbReference type="Proteomes" id="UP000681722">
    <property type="component" value="Unassembled WGS sequence"/>
</dbReference>
<keyword evidence="2 5" id="KW-0238">DNA-binding</keyword>
<feature type="region of interest" description="Disordered" evidence="8">
    <location>
        <begin position="370"/>
        <end position="431"/>
    </location>
</feature>
<evidence type="ECO:0000259" key="9">
    <source>
        <dbReference type="PROSITE" id="PS50071"/>
    </source>
</evidence>
<dbReference type="Pfam" id="PF00046">
    <property type="entry name" value="Homeodomain"/>
    <property type="match status" value="1"/>
</dbReference>
<evidence type="ECO:0000256" key="3">
    <source>
        <dbReference type="ARBA" id="ARBA00023155"/>
    </source>
</evidence>
<gene>
    <name evidence="11" type="ORF">GPM918_LOCUS5056</name>
    <name evidence="12" type="ORF">SRO942_LOCUS5057</name>
</gene>
<organism evidence="11 13">
    <name type="scientific">Didymodactylos carnosus</name>
    <dbReference type="NCBI Taxonomy" id="1234261"/>
    <lineage>
        <taxon>Eukaryota</taxon>
        <taxon>Metazoa</taxon>
        <taxon>Spiralia</taxon>
        <taxon>Gnathifera</taxon>
        <taxon>Rotifera</taxon>
        <taxon>Eurotatoria</taxon>
        <taxon>Bdelloidea</taxon>
        <taxon>Philodinida</taxon>
        <taxon>Philodinidae</taxon>
        <taxon>Didymodactylos</taxon>
    </lineage>
</organism>
<comment type="caution">
    <text evidence="11">The sequence shown here is derived from an EMBL/GenBank/DDBJ whole genome shotgun (WGS) entry which is preliminary data.</text>
</comment>
<feature type="compositionally biased region" description="Basic residues" evidence="8">
    <location>
        <begin position="370"/>
        <end position="379"/>
    </location>
</feature>
<dbReference type="PANTHER" id="PTHR11636">
    <property type="entry name" value="POU DOMAIN"/>
    <property type="match status" value="1"/>
</dbReference>
<evidence type="ECO:0000256" key="5">
    <source>
        <dbReference type="PROSITE-ProRule" id="PRU00108"/>
    </source>
</evidence>
<name>A0A813V0T4_9BILA</name>
<dbReference type="GO" id="GO:0000978">
    <property type="term" value="F:RNA polymerase II cis-regulatory region sequence-specific DNA binding"/>
    <property type="evidence" value="ECO:0007669"/>
    <property type="project" value="TreeGrafter"/>
</dbReference>
<evidence type="ECO:0000256" key="7">
    <source>
        <dbReference type="RuleBase" id="RU361194"/>
    </source>
</evidence>
<dbReference type="InterPro" id="IPR009057">
    <property type="entry name" value="Homeodomain-like_sf"/>
</dbReference>
<dbReference type="Pfam" id="PF00157">
    <property type="entry name" value="Pou"/>
    <property type="match status" value="1"/>
</dbReference>
<feature type="domain" description="POU-specific" evidence="10">
    <location>
        <begin position="212"/>
        <end position="286"/>
    </location>
</feature>
<evidence type="ECO:0000313" key="11">
    <source>
        <dbReference type="EMBL" id="CAF0831051.1"/>
    </source>
</evidence>
<feature type="compositionally biased region" description="Acidic residues" evidence="8">
    <location>
        <begin position="174"/>
        <end position="190"/>
    </location>
</feature>
<feature type="domain" description="Homeobox" evidence="9">
    <location>
        <begin position="309"/>
        <end position="369"/>
    </location>
</feature>
<dbReference type="SUPFAM" id="SSF47413">
    <property type="entry name" value="lambda repressor-like DNA-binding domains"/>
    <property type="match status" value="1"/>
</dbReference>
<feature type="compositionally biased region" description="Low complexity" evidence="8">
    <location>
        <begin position="390"/>
        <end position="402"/>
    </location>
</feature>
<dbReference type="InterPro" id="IPR001356">
    <property type="entry name" value="HD"/>
</dbReference>
<dbReference type="EMBL" id="CAJNOQ010000715">
    <property type="protein sequence ID" value="CAF0831051.1"/>
    <property type="molecule type" value="Genomic_DNA"/>
</dbReference>
<dbReference type="GO" id="GO:0005634">
    <property type="term" value="C:nucleus"/>
    <property type="evidence" value="ECO:0007669"/>
    <property type="project" value="UniProtKB-SubCell"/>
</dbReference>
<dbReference type="AlphaFoldDB" id="A0A813V0T4"/>
<keyword evidence="7" id="KW-0804">Transcription</keyword>
<evidence type="ECO:0000313" key="13">
    <source>
        <dbReference type="Proteomes" id="UP000663829"/>
    </source>
</evidence>
<accession>A0A813V0T4</accession>
<dbReference type="PROSITE" id="PS51179">
    <property type="entry name" value="POU_3"/>
    <property type="match status" value="1"/>
</dbReference>
<dbReference type="PRINTS" id="PR00028">
    <property type="entry name" value="POUDOMAIN"/>
</dbReference>
<feature type="region of interest" description="Disordered" evidence="8">
    <location>
        <begin position="163"/>
        <end position="190"/>
    </location>
</feature>
<reference evidence="11" key="1">
    <citation type="submission" date="2021-02" db="EMBL/GenBank/DDBJ databases">
        <authorList>
            <person name="Nowell W R."/>
        </authorList>
    </citation>
    <scope>NUCLEOTIDE SEQUENCE</scope>
</reference>
<dbReference type="PROSITE" id="PS00465">
    <property type="entry name" value="POU_2"/>
    <property type="match status" value="1"/>
</dbReference>
<evidence type="ECO:0000256" key="2">
    <source>
        <dbReference type="ARBA" id="ARBA00023125"/>
    </source>
</evidence>
<dbReference type="Gene3D" id="1.10.10.60">
    <property type="entry name" value="Homeodomain-like"/>
    <property type="match status" value="1"/>
</dbReference>
<dbReference type="PANTHER" id="PTHR11636:SF5">
    <property type="entry name" value="POU DOMAIN MOTIF 3, ISOFORM F"/>
    <property type="match status" value="1"/>
</dbReference>
<sequence>MTLPVTTKSPKSSSSILYSSHNSEVSASQVANANALLTTATHPLYYNPQFLLNNLNVQSINVQSQLLSQLLFAGGATLPFTIEAQNNATSVAAALQLLTGSGLLQSLFVTLAYVFQAAVLNSPQLLQTLQQQQQNIPNTVISQDNNKESFTIKRNNRSKSILSENLHNDITQSENDDGDNSENEKVDDDEPTIASTLAALPNRNNQTIGAIVDGINLDEMKEFAKQFKLRRLALGLTQTQVGLALSAQRGPSYSQSAICRFEKLDITPKSATKIKPVLEQWMHDAEVKFGDRLKNGPTNLHELMTDLNAKKRKRRTSFTPQALEILNDAFEINTHPSGVEMTSLSLRLNHDREVIRVWFCNKRQALKNSTKKLKGKGKHLTSEEDDDKISNPSSTICSPSSSLMYKQPQPDSTNHSDDENDFLSNDDDQQQ</sequence>
<dbReference type="Proteomes" id="UP000663829">
    <property type="component" value="Unassembled WGS sequence"/>
</dbReference>
<keyword evidence="13" id="KW-1185">Reference proteome</keyword>
<evidence type="ECO:0000256" key="6">
    <source>
        <dbReference type="RuleBase" id="RU000682"/>
    </source>
</evidence>
<evidence type="ECO:0000256" key="4">
    <source>
        <dbReference type="ARBA" id="ARBA00023242"/>
    </source>
</evidence>
<dbReference type="GO" id="GO:0000981">
    <property type="term" value="F:DNA-binding transcription factor activity, RNA polymerase II-specific"/>
    <property type="evidence" value="ECO:0007669"/>
    <property type="project" value="TreeGrafter"/>
</dbReference>
<keyword evidence="4 5" id="KW-0539">Nucleus</keyword>
<feature type="compositionally biased region" description="Polar residues" evidence="8">
    <location>
        <begin position="163"/>
        <end position="173"/>
    </location>
</feature>
<comment type="similarity">
    <text evidence="7">Belongs to the POU transcription factor family.</text>
</comment>
<dbReference type="Gene3D" id="1.10.260.40">
    <property type="entry name" value="lambda repressor-like DNA-binding domains"/>
    <property type="match status" value="1"/>
</dbReference>